<dbReference type="Pfam" id="PF12973">
    <property type="entry name" value="Cupin_7"/>
    <property type="match status" value="1"/>
</dbReference>
<dbReference type="EMBL" id="FNKP01000004">
    <property type="protein sequence ID" value="SDR53801.1"/>
    <property type="molecule type" value="Genomic_DNA"/>
</dbReference>
<dbReference type="InterPro" id="IPR011051">
    <property type="entry name" value="RmlC_Cupin_sf"/>
</dbReference>
<evidence type="ECO:0000313" key="3">
    <source>
        <dbReference type="Proteomes" id="UP000183487"/>
    </source>
</evidence>
<protein>
    <recommendedName>
        <fullName evidence="1">ChrR-like cupin domain-containing protein</fullName>
    </recommendedName>
</protein>
<keyword evidence="3" id="KW-1185">Reference proteome</keyword>
<feature type="domain" description="ChrR-like cupin" evidence="1">
    <location>
        <begin position="14"/>
        <end position="116"/>
    </location>
</feature>
<proteinExistence type="predicted"/>
<reference evidence="3" key="1">
    <citation type="submission" date="2016-10" db="EMBL/GenBank/DDBJ databases">
        <authorList>
            <person name="Varghese N."/>
        </authorList>
    </citation>
    <scope>NUCLEOTIDE SEQUENCE [LARGE SCALE GENOMIC DNA]</scope>
    <source>
        <strain evidence="3">GAS106B</strain>
    </source>
</reference>
<name>A0A1H1JUS1_9BURK</name>
<dbReference type="OrthoDB" id="9801227at2"/>
<gene>
    <name evidence="2" type="ORF">SAMN05443245_7272</name>
</gene>
<evidence type="ECO:0000313" key="2">
    <source>
        <dbReference type="EMBL" id="SDR53801.1"/>
    </source>
</evidence>
<organism evidence="2 3">
    <name type="scientific">Paraburkholderia fungorum</name>
    <dbReference type="NCBI Taxonomy" id="134537"/>
    <lineage>
        <taxon>Bacteria</taxon>
        <taxon>Pseudomonadati</taxon>
        <taxon>Pseudomonadota</taxon>
        <taxon>Betaproteobacteria</taxon>
        <taxon>Burkholderiales</taxon>
        <taxon>Burkholderiaceae</taxon>
        <taxon>Paraburkholderia</taxon>
    </lineage>
</organism>
<dbReference type="InterPro" id="IPR014710">
    <property type="entry name" value="RmlC-like_jellyroll"/>
</dbReference>
<evidence type="ECO:0000259" key="1">
    <source>
        <dbReference type="Pfam" id="PF12973"/>
    </source>
</evidence>
<sequence>MNVETQKPTDWVVAASLPWLDFPEKFHSGGVKWKLIHTDLERDTWTVLFFGPAGSSLSPHMHEGCAEGWQMYGRIVVHEPYAAEGPGYIYEYAGAVHPRTNLKDDTEFFLTMHGNVIWIDEAGGKIPFGPREAKLLWEAQQAEA</sequence>
<accession>A0A1H1JUS1</accession>
<dbReference type="SUPFAM" id="SSF51182">
    <property type="entry name" value="RmlC-like cupins"/>
    <property type="match status" value="1"/>
</dbReference>
<dbReference type="Proteomes" id="UP000183487">
    <property type="component" value="Unassembled WGS sequence"/>
</dbReference>
<dbReference type="RefSeq" id="WP_074773647.1">
    <property type="nucleotide sequence ID" value="NZ_FNKP01000004.1"/>
</dbReference>
<dbReference type="AlphaFoldDB" id="A0A1H1JUS1"/>
<dbReference type="Gene3D" id="2.60.120.10">
    <property type="entry name" value="Jelly Rolls"/>
    <property type="match status" value="1"/>
</dbReference>
<dbReference type="InterPro" id="IPR025979">
    <property type="entry name" value="ChrR-like_cupin_dom"/>
</dbReference>